<dbReference type="GO" id="GO:0003723">
    <property type="term" value="F:RNA binding"/>
    <property type="evidence" value="ECO:0007669"/>
    <property type="project" value="UniProtKB-KW"/>
</dbReference>
<keyword evidence="6" id="KW-0597">Phosphoprotein</keyword>
<dbReference type="Gene3D" id="2.40.10.230">
    <property type="entry name" value="Probable tRNA pseudouridine synthase domain"/>
    <property type="match status" value="1"/>
</dbReference>
<organism evidence="10 11">
    <name type="scientific">Rhizoctonia solani</name>
    <dbReference type="NCBI Taxonomy" id="456999"/>
    <lineage>
        <taxon>Eukaryota</taxon>
        <taxon>Fungi</taxon>
        <taxon>Dikarya</taxon>
        <taxon>Basidiomycota</taxon>
        <taxon>Agaricomycotina</taxon>
        <taxon>Agaricomycetes</taxon>
        <taxon>Cantharellales</taxon>
        <taxon>Ceratobasidiaceae</taxon>
        <taxon>Rhizoctonia</taxon>
    </lineage>
</organism>
<dbReference type="Pfam" id="PF04410">
    <property type="entry name" value="Gar1"/>
    <property type="match status" value="1"/>
</dbReference>
<dbReference type="SUPFAM" id="SSF50447">
    <property type="entry name" value="Translation proteins"/>
    <property type="match status" value="1"/>
</dbReference>
<dbReference type="GO" id="GO:0006364">
    <property type="term" value="P:rRNA processing"/>
    <property type="evidence" value="ECO:0007669"/>
    <property type="project" value="UniProtKB-KW"/>
</dbReference>
<dbReference type="InterPro" id="IPR007504">
    <property type="entry name" value="H/ACA_rnp_Gar1/Naf1"/>
</dbReference>
<evidence type="ECO:0000256" key="2">
    <source>
        <dbReference type="ARBA" id="ARBA00009801"/>
    </source>
</evidence>
<dbReference type="GO" id="GO:0005634">
    <property type="term" value="C:nucleus"/>
    <property type="evidence" value="ECO:0007669"/>
    <property type="project" value="UniProtKB-SubCell"/>
</dbReference>
<feature type="compositionally biased region" description="Polar residues" evidence="9">
    <location>
        <begin position="72"/>
        <end position="81"/>
    </location>
</feature>
<protein>
    <recommendedName>
        <fullName evidence="3">H/ACA ribonucleoprotein complex non-core subunit NAF1</fullName>
    </recommendedName>
</protein>
<evidence type="ECO:0000256" key="1">
    <source>
        <dbReference type="ARBA" id="ARBA00004123"/>
    </source>
</evidence>
<dbReference type="EMBL" id="CAJMWW010000096">
    <property type="protein sequence ID" value="CAE6442903.1"/>
    <property type="molecule type" value="Genomic_DNA"/>
</dbReference>
<keyword evidence="7" id="KW-0694">RNA-binding</keyword>
<evidence type="ECO:0000256" key="5">
    <source>
        <dbReference type="ARBA" id="ARBA00022552"/>
    </source>
</evidence>
<evidence type="ECO:0000313" key="10">
    <source>
        <dbReference type="EMBL" id="CAE6442903.1"/>
    </source>
</evidence>
<evidence type="ECO:0000256" key="3">
    <source>
        <dbReference type="ARBA" id="ARBA00021438"/>
    </source>
</evidence>
<feature type="compositionally biased region" description="Basic and acidic residues" evidence="9">
    <location>
        <begin position="551"/>
        <end position="560"/>
    </location>
</feature>
<keyword evidence="8" id="KW-0539">Nucleus</keyword>
<dbReference type="InterPro" id="IPR009000">
    <property type="entry name" value="Transl_B-barrel_sf"/>
</dbReference>
<dbReference type="GO" id="GO:0001522">
    <property type="term" value="P:pseudouridine synthesis"/>
    <property type="evidence" value="ECO:0007669"/>
    <property type="project" value="InterPro"/>
</dbReference>
<feature type="region of interest" description="Disordered" evidence="9">
    <location>
        <begin position="284"/>
        <end position="317"/>
    </location>
</feature>
<feature type="compositionally biased region" description="Basic and acidic residues" evidence="9">
    <location>
        <begin position="396"/>
        <end position="406"/>
    </location>
</feature>
<reference evidence="10" key="1">
    <citation type="submission" date="2021-01" db="EMBL/GenBank/DDBJ databases">
        <authorList>
            <person name="Kaushik A."/>
        </authorList>
    </citation>
    <scope>NUCLEOTIDE SEQUENCE</scope>
    <source>
        <strain evidence="10">AG3-T5</strain>
    </source>
</reference>
<dbReference type="GO" id="GO:0005732">
    <property type="term" value="C:sno(s)RNA-containing ribonucleoprotein complex"/>
    <property type="evidence" value="ECO:0007669"/>
    <property type="project" value="InterPro"/>
</dbReference>
<accession>A0A8H3GBC0</accession>
<gene>
    <name evidence="10" type="ORF">RDB_LOCUS102057</name>
</gene>
<comment type="similarity">
    <text evidence="2">Belongs to the NAF1 family.</text>
</comment>
<dbReference type="InterPro" id="IPR040309">
    <property type="entry name" value="Naf1"/>
</dbReference>
<evidence type="ECO:0000313" key="11">
    <source>
        <dbReference type="Proteomes" id="UP000663841"/>
    </source>
</evidence>
<evidence type="ECO:0000256" key="9">
    <source>
        <dbReference type="SAM" id="MobiDB-lite"/>
    </source>
</evidence>
<comment type="caution">
    <text evidence="10">The sequence shown here is derived from an EMBL/GenBank/DDBJ whole genome shotgun (WGS) entry which is preliminary data.</text>
</comment>
<evidence type="ECO:0000256" key="8">
    <source>
        <dbReference type="ARBA" id="ARBA00023242"/>
    </source>
</evidence>
<dbReference type="PANTHER" id="PTHR31633:SF1">
    <property type="entry name" value="H_ACA RIBONUCLEOPROTEIN COMPLEX NON-CORE SUBUNIT NAF1"/>
    <property type="match status" value="1"/>
</dbReference>
<dbReference type="AlphaFoldDB" id="A0A8H3GBC0"/>
<feature type="compositionally biased region" description="Basic residues" evidence="9">
    <location>
        <begin position="407"/>
        <end position="417"/>
    </location>
</feature>
<dbReference type="Proteomes" id="UP000663841">
    <property type="component" value="Unassembled WGS sequence"/>
</dbReference>
<proteinExistence type="inferred from homology"/>
<feature type="region of interest" description="Disordered" evidence="9">
    <location>
        <begin position="331"/>
        <end position="439"/>
    </location>
</feature>
<feature type="compositionally biased region" description="Polar residues" evidence="9">
    <location>
        <begin position="534"/>
        <end position="550"/>
    </location>
</feature>
<evidence type="ECO:0000256" key="4">
    <source>
        <dbReference type="ARBA" id="ARBA00022517"/>
    </source>
</evidence>
<dbReference type="PANTHER" id="PTHR31633">
    <property type="entry name" value="H/ACA RIBONUCLEOPROTEIN COMPLEX NON-CORE SUBUNIT NAF1"/>
    <property type="match status" value="1"/>
</dbReference>
<dbReference type="GO" id="GO:0000493">
    <property type="term" value="P:box H/ACA snoRNP assembly"/>
    <property type="evidence" value="ECO:0007669"/>
    <property type="project" value="InterPro"/>
</dbReference>
<feature type="region of interest" description="Disordered" evidence="9">
    <location>
        <begin position="517"/>
        <end position="560"/>
    </location>
</feature>
<keyword evidence="4" id="KW-0690">Ribosome biogenesis</keyword>
<keyword evidence="5" id="KW-0698">rRNA processing</keyword>
<sequence>MDEKAPIQDDLLLIMQSYVDVPPQPVKAERQPLAKPVAVEYEDSDEDEVELAIQIEQSDDEGSGHFGRIKNQVKTPSIANPSSDDSDSDLSDSSSDVKMRVTKYPARKQPAFQVSNDSDIEDDEGAPSGSITQYAGTKNEVVLPEVKSPELAVVPPEEVIELIGEVMTVIDSVVVIKGYTSGVDRVLDTDSLLVFEDRNVFGVVFETFGAVKQPLYSVRFPSASVIDKDTIRVGRQVFHVPARSNFVFTNEIARIKGSDASNLHDEEVGDDQLDFSDDEAEAQWRRNRKEAKRGQASLHDSANSVHEGTPKQPKLEIPALLPYPVADDGDVPYSTLPYDDVPDPRPAPAAYDPYLEHEDEVPTVSTAPQTRTESEASGSRGRGRDRGRRRGSPNQHRNERHNDDRGRPRRGRGGRGRGRGDRRQGRGGGNFSEQYPTDYYPDPSSMMYAMANATGQYPYVPQEEGYNPVNGGYWEQGAMPHINPRFFSGELGAGANGGFGMQWPSGQGLSYGYQQPGYEYGGQNHPSDEGYNHNYGNSTYWTPDGQSHTSGSHERSFNPK</sequence>
<evidence type="ECO:0000256" key="7">
    <source>
        <dbReference type="ARBA" id="ARBA00022884"/>
    </source>
</evidence>
<evidence type="ECO:0000256" key="6">
    <source>
        <dbReference type="ARBA" id="ARBA00022553"/>
    </source>
</evidence>
<feature type="compositionally biased region" description="Basic residues" evidence="9">
    <location>
        <begin position="381"/>
        <end position="391"/>
    </location>
</feature>
<name>A0A8H3GBC0_9AGAM</name>
<feature type="region of interest" description="Disordered" evidence="9">
    <location>
        <begin position="55"/>
        <end position="133"/>
    </location>
</feature>
<comment type="subcellular location">
    <subcellularLocation>
        <location evidence="1">Nucleus</location>
    </subcellularLocation>
</comment>
<dbReference type="InterPro" id="IPR038664">
    <property type="entry name" value="Gar1/Naf1_Cbf5-bd_sf"/>
</dbReference>